<evidence type="ECO:0000256" key="5">
    <source>
        <dbReference type="ARBA" id="ARBA00022771"/>
    </source>
</evidence>
<evidence type="ECO:0000256" key="1">
    <source>
        <dbReference type="ARBA" id="ARBA00004123"/>
    </source>
</evidence>
<dbReference type="InterPro" id="IPR001965">
    <property type="entry name" value="Znf_PHD"/>
</dbReference>
<name>A0A7R8WFG5_9CRUS</name>
<evidence type="ECO:0000256" key="3">
    <source>
        <dbReference type="ARBA" id="ARBA00013246"/>
    </source>
</evidence>
<dbReference type="PROSITE" id="PS01359">
    <property type="entry name" value="ZF_PHD_1"/>
    <property type="match status" value="1"/>
</dbReference>
<evidence type="ECO:0000256" key="6">
    <source>
        <dbReference type="ARBA" id="ARBA00022833"/>
    </source>
</evidence>
<dbReference type="PROSITE" id="PS50016">
    <property type="entry name" value="ZF_PHD_2"/>
    <property type="match status" value="1"/>
</dbReference>
<evidence type="ECO:0000256" key="10">
    <source>
        <dbReference type="ARBA" id="ARBA00023004"/>
    </source>
</evidence>
<dbReference type="Gene3D" id="1.20.58.1360">
    <property type="match status" value="1"/>
</dbReference>
<feature type="region of interest" description="Disordered" evidence="15">
    <location>
        <begin position="455"/>
        <end position="701"/>
    </location>
</feature>
<dbReference type="InterPro" id="IPR003347">
    <property type="entry name" value="JmjC_dom"/>
</dbReference>
<feature type="compositionally biased region" description="Basic residues" evidence="15">
    <location>
        <begin position="638"/>
        <end position="653"/>
    </location>
</feature>
<evidence type="ECO:0000256" key="2">
    <source>
        <dbReference type="ARBA" id="ARBA00008037"/>
    </source>
</evidence>
<keyword evidence="9" id="KW-0560">Oxidoreductase</keyword>
<dbReference type="AlphaFoldDB" id="A0A7R8WFG5"/>
<keyword evidence="13" id="KW-0539">Nucleus</keyword>
<accession>A0A7R8WFG5</accession>
<sequence length="811" mass="90070">MPPPQPPPDVTEGVVYCVCRQAYSNRFMVECDHCREWFHGSCIGLKEYDSFDIENYHCPRCTPEVGPTIRRAVTNNHRHDAFDPEAASKPTQTGTPAFLEELQRRFFTDARTSGTVRLVPASSFNEDWIEREGFTQPVICPGPDKDLGLELPPSDISLKEIERDVGSSRPIDVIDVRRQHTLKLEMKDFVDQVNDPKRKAVLNCISLEVSDSDLSEIVFPPAVTRSLSWAETVWPASCELDKPKVSKYCLISPAGSFTDFHIDFGGSSVWYQVLRGEKLFYLVSPTPSNLSMYARWCLSASRTEMFFADQADSCYRLKLSPGETLFLPSGWIHAVFTPVDSLAFGGNFLHSYSIPLQLSSYELEGACKTDEHLRFPKFETLNWFAASHLTNFVSRKNKAGARISDSFLTGLRALLAQLRVWMQEKDNPRTRLEPIPISDPAKLLREFSKEIRHAERISFTQVPPKPERESSRQKKPTASKDYYAISRALIKPSKKEKKVNPVSDPGSGGDVDGADALKEEVDEKMAAPMKEAEEEEREDPSLPLQIDEAKGKRGKNRRATAAASNKTKKKGSPVRKAKGKAKNKKKMPQIKLGLGKRGKVSPPKGKSKEEEKAAEEEVKKEEKEVEESQVPPTEGGTKGRRKQQIKPPRKRQVAQKQEPENIAPVSSPVSSPPTPGRGISPIRLTLSSPPATPSSPPHNRLVMRLPKAIPSASEDVYAFDDDPLPPPAPLQSSVPPPPPSPAAVSLLKRAMAMSLSPSVKALASPLSPQHSLKLKLTGEWCSTPPGVTFCYSFLCCALVETDVRMLLSRKA</sequence>
<dbReference type="InterPro" id="IPR019786">
    <property type="entry name" value="Zinc_finger_PHD-type_CS"/>
</dbReference>
<dbReference type="PANTHER" id="PTHR23123">
    <property type="entry name" value="PHD/F-BOX CONTAINING PROTEIN"/>
    <property type="match status" value="1"/>
</dbReference>
<dbReference type="Pfam" id="PF17811">
    <property type="entry name" value="JHD"/>
    <property type="match status" value="1"/>
</dbReference>
<dbReference type="GO" id="GO:0005634">
    <property type="term" value="C:nucleus"/>
    <property type="evidence" value="ECO:0007669"/>
    <property type="project" value="UniProtKB-SubCell"/>
</dbReference>
<dbReference type="Pfam" id="PF13621">
    <property type="entry name" value="Cupin_8"/>
    <property type="match status" value="1"/>
</dbReference>
<evidence type="ECO:0000256" key="13">
    <source>
        <dbReference type="ARBA" id="ARBA00023242"/>
    </source>
</evidence>
<feature type="compositionally biased region" description="Pro residues" evidence="15">
    <location>
        <begin position="724"/>
        <end position="740"/>
    </location>
</feature>
<dbReference type="SMART" id="SM00249">
    <property type="entry name" value="PHD"/>
    <property type="match status" value="1"/>
</dbReference>
<keyword evidence="8" id="KW-0223">Dioxygenase</keyword>
<evidence type="ECO:0000256" key="9">
    <source>
        <dbReference type="ARBA" id="ARBA00023002"/>
    </source>
</evidence>
<organism evidence="16">
    <name type="scientific">Cyprideis torosa</name>
    <dbReference type="NCBI Taxonomy" id="163714"/>
    <lineage>
        <taxon>Eukaryota</taxon>
        <taxon>Metazoa</taxon>
        <taxon>Ecdysozoa</taxon>
        <taxon>Arthropoda</taxon>
        <taxon>Crustacea</taxon>
        <taxon>Oligostraca</taxon>
        <taxon>Ostracoda</taxon>
        <taxon>Podocopa</taxon>
        <taxon>Podocopida</taxon>
        <taxon>Cytherocopina</taxon>
        <taxon>Cytheroidea</taxon>
        <taxon>Cytherideidae</taxon>
        <taxon>Cyprideis</taxon>
    </lineage>
</organism>
<comment type="subcellular location">
    <subcellularLocation>
        <location evidence="1">Nucleus</location>
    </subcellularLocation>
</comment>
<dbReference type="CDD" id="cd15554">
    <property type="entry name" value="PHD_PHF2_like"/>
    <property type="match status" value="1"/>
</dbReference>
<dbReference type="EMBL" id="OB662850">
    <property type="protein sequence ID" value="CAD7230647.1"/>
    <property type="molecule type" value="Genomic_DNA"/>
</dbReference>
<feature type="compositionally biased region" description="Basic residues" evidence="15">
    <location>
        <begin position="566"/>
        <end position="599"/>
    </location>
</feature>
<comment type="catalytic activity">
    <reaction evidence="14">
        <text>N(6),N(6)-dimethyl-L-lysyl(36)-[histone H3] + 2 2-oxoglutarate + 2 O2 = L-lysyl(36)-[histone H3] + 2 formaldehyde + 2 succinate + 2 CO2</text>
        <dbReference type="Rhea" id="RHEA:42032"/>
        <dbReference type="Rhea" id="RHEA-COMP:9785"/>
        <dbReference type="Rhea" id="RHEA-COMP:9787"/>
        <dbReference type="ChEBI" id="CHEBI:15379"/>
        <dbReference type="ChEBI" id="CHEBI:16526"/>
        <dbReference type="ChEBI" id="CHEBI:16810"/>
        <dbReference type="ChEBI" id="CHEBI:16842"/>
        <dbReference type="ChEBI" id="CHEBI:29969"/>
        <dbReference type="ChEBI" id="CHEBI:30031"/>
        <dbReference type="ChEBI" id="CHEBI:61976"/>
        <dbReference type="EC" id="1.14.11.27"/>
    </reaction>
</comment>
<comment type="similarity">
    <text evidence="2">Belongs to the JHDM1 histone demethylase family.</text>
</comment>
<proteinExistence type="inferred from homology"/>
<dbReference type="EC" id="1.14.11.27" evidence="3"/>
<evidence type="ECO:0000256" key="7">
    <source>
        <dbReference type="ARBA" id="ARBA00022853"/>
    </source>
</evidence>
<evidence type="ECO:0000313" key="16">
    <source>
        <dbReference type="EMBL" id="CAD7230647.1"/>
    </source>
</evidence>
<keyword evidence="11" id="KW-0805">Transcription regulation</keyword>
<evidence type="ECO:0000256" key="8">
    <source>
        <dbReference type="ARBA" id="ARBA00022964"/>
    </source>
</evidence>
<feature type="compositionally biased region" description="Basic and acidic residues" evidence="15">
    <location>
        <begin position="515"/>
        <end position="525"/>
    </location>
</feature>
<gene>
    <name evidence="16" type="ORF">CTOB1V02_LOCUS8505</name>
</gene>
<dbReference type="GO" id="GO:0008270">
    <property type="term" value="F:zinc ion binding"/>
    <property type="evidence" value="ECO:0007669"/>
    <property type="project" value="UniProtKB-KW"/>
</dbReference>
<keyword evidence="6" id="KW-0862">Zinc</keyword>
<keyword evidence="10" id="KW-0408">Iron</keyword>
<feature type="region of interest" description="Disordered" evidence="15">
    <location>
        <begin position="713"/>
        <end position="740"/>
    </location>
</feature>
<keyword evidence="7" id="KW-0156">Chromatin regulator</keyword>
<dbReference type="Pfam" id="PF00628">
    <property type="entry name" value="PHD"/>
    <property type="match status" value="1"/>
</dbReference>
<protein>
    <recommendedName>
        <fullName evidence="3">[histone H3]-dimethyl-L-lysine(36) demethylase</fullName>
        <ecNumber evidence="3">1.14.11.27</ecNumber>
    </recommendedName>
</protein>
<keyword evidence="12" id="KW-0804">Transcription</keyword>
<evidence type="ECO:0000256" key="12">
    <source>
        <dbReference type="ARBA" id="ARBA00023163"/>
    </source>
</evidence>
<keyword evidence="5" id="KW-0863">Zinc-finger</keyword>
<evidence type="ECO:0000256" key="11">
    <source>
        <dbReference type="ARBA" id="ARBA00023015"/>
    </source>
</evidence>
<dbReference type="SUPFAM" id="SSF57903">
    <property type="entry name" value="FYVE/PHD zinc finger"/>
    <property type="match status" value="1"/>
</dbReference>
<dbReference type="PROSITE" id="PS51184">
    <property type="entry name" value="JMJC"/>
    <property type="match status" value="1"/>
</dbReference>
<dbReference type="InterPro" id="IPR050690">
    <property type="entry name" value="JHDM1_Histone_Demethylase"/>
</dbReference>
<dbReference type="InterPro" id="IPR019787">
    <property type="entry name" value="Znf_PHD-finger"/>
</dbReference>
<dbReference type="SMART" id="SM00558">
    <property type="entry name" value="JmjC"/>
    <property type="match status" value="1"/>
</dbReference>
<dbReference type="InterPro" id="IPR041070">
    <property type="entry name" value="JHD"/>
</dbReference>
<evidence type="ECO:0000256" key="15">
    <source>
        <dbReference type="SAM" id="MobiDB-lite"/>
    </source>
</evidence>
<dbReference type="Gene3D" id="2.60.120.650">
    <property type="entry name" value="Cupin"/>
    <property type="match status" value="1"/>
</dbReference>
<feature type="compositionally biased region" description="Basic and acidic residues" evidence="15">
    <location>
        <begin position="606"/>
        <end position="623"/>
    </location>
</feature>
<evidence type="ECO:0000256" key="4">
    <source>
        <dbReference type="ARBA" id="ARBA00022723"/>
    </source>
</evidence>
<reference evidence="16" key="1">
    <citation type="submission" date="2020-11" db="EMBL/GenBank/DDBJ databases">
        <authorList>
            <person name="Tran Van P."/>
        </authorList>
    </citation>
    <scope>NUCLEOTIDE SEQUENCE</scope>
</reference>
<dbReference type="InterPro" id="IPR011011">
    <property type="entry name" value="Znf_FYVE_PHD"/>
</dbReference>
<keyword evidence="4" id="KW-0479">Metal-binding</keyword>
<dbReference type="GO" id="GO:0140680">
    <property type="term" value="F:histone H3K36me/H3K36me2 demethylase activity"/>
    <property type="evidence" value="ECO:0007669"/>
    <property type="project" value="UniProtKB-EC"/>
</dbReference>
<evidence type="ECO:0000256" key="14">
    <source>
        <dbReference type="ARBA" id="ARBA00047915"/>
    </source>
</evidence>
<dbReference type="OrthoDB" id="5876800at2759"/>
<dbReference type="SUPFAM" id="SSF51197">
    <property type="entry name" value="Clavaminate synthase-like"/>
    <property type="match status" value="1"/>
</dbReference>
<dbReference type="InterPro" id="IPR041667">
    <property type="entry name" value="Cupin_8"/>
</dbReference>